<dbReference type="OrthoDB" id="3990054at2759"/>
<evidence type="ECO:0000256" key="5">
    <source>
        <dbReference type="ARBA" id="ARBA00023098"/>
    </source>
</evidence>
<evidence type="ECO:0000256" key="2">
    <source>
        <dbReference type="ARBA" id="ARBA00022692"/>
    </source>
</evidence>
<proteinExistence type="predicted"/>
<evidence type="ECO:0000313" key="9">
    <source>
        <dbReference type="Proteomes" id="UP000269793"/>
    </source>
</evidence>
<sequence length="351" mass="40113">MKREVLPPRPVSRGPLRKSARRRGWVRRRSAHAPLYLDVAIQTVWAYVRAIWRMLVQWPLEQCYRVTYAVFLSPTSHRIVLRMFMLCALHFTCMGLALLAFGAFYYAWVPKVALSKDVWLQYGEGAPWADVRLDATPSDALVWQKEARQPMFDVDLPYDVSLDLRIPVNRVNVDMGNFMVDMSLRTHDGTVLYESHRPVLLVPDPLFLRWTSRMSRMLWKPVLSEPVAPTQLVRVPLLRRIVPHASPIDSGPAVFRQKGYLASQAHVRIGLTTHQNVILPDQPLPLALHPSVVQIEHATLRFEAYLSGAAYLLYAYPVFSLASFLVVFSSIEFGVAVTIWLVSCAYFSWIA</sequence>
<dbReference type="EMBL" id="CP033152">
    <property type="protein sequence ID" value="AYO43687.1"/>
    <property type="molecule type" value="Genomic_DNA"/>
</dbReference>
<evidence type="ECO:0000256" key="3">
    <source>
        <dbReference type="ARBA" id="ARBA00022824"/>
    </source>
</evidence>
<dbReference type="PANTHER" id="PTHR21212">
    <property type="entry name" value="BERNARDINELLI-SEIP CONGENITAL LIPODYSTROPHY 2 HOMOLOG BSCL2 PROTEIN"/>
    <property type="match status" value="1"/>
</dbReference>
<evidence type="ECO:0000256" key="4">
    <source>
        <dbReference type="ARBA" id="ARBA00022989"/>
    </source>
</evidence>
<keyword evidence="5" id="KW-0443">Lipid metabolism</keyword>
<keyword evidence="2 7" id="KW-0812">Transmembrane</keyword>
<dbReference type="InterPro" id="IPR009617">
    <property type="entry name" value="Seipin"/>
</dbReference>
<dbReference type="VEuPathDB" id="FungiDB:DNF11_2737"/>
<dbReference type="GO" id="GO:0006629">
    <property type="term" value="P:lipid metabolic process"/>
    <property type="evidence" value="ECO:0007669"/>
    <property type="project" value="UniProtKB-KW"/>
</dbReference>
<evidence type="ECO:0000313" key="8">
    <source>
        <dbReference type="EMBL" id="AYO43687.1"/>
    </source>
</evidence>
<dbReference type="Proteomes" id="UP000269793">
    <property type="component" value="Chromosome V"/>
</dbReference>
<dbReference type="GO" id="GO:0140042">
    <property type="term" value="P:lipid droplet formation"/>
    <property type="evidence" value="ECO:0007669"/>
    <property type="project" value="UniProtKB-ARBA"/>
</dbReference>
<keyword evidence="9" id="KW-1185">Reference proteome</keyword>
<keyword evidence="6 7" id="KW-0472">Membrane</keyword>
<comment type="subcellular location">
    <subcellularLocation>
        <location evidence="1">Endoplasmic reticulum membrane</location>
        <topology evidence="1">Multi-pass membrane protein</topology>
    </subcellularLocation>
</comment>
<name>A0A3G2SBM2_MALR7</name>
<dbReference type="STRING" id="425264.A0A3G2SBM2"/>
<feature type="transmembrane region" description="Helical" evidence="7">
    <location>
        <begin position="333"/>
        <end position="350"/>
    </location>
</feature>
<dbReference type="Pfam" id="PF06775">
    <property type="entry name" value="Seipin"/>
    <property type="match status" value="1"/>
</dbReference>
<accession>A0A3G2SBM2</accession>
<evidence type="ECO:0000256" key="6">
    <source>
        <dbReference type="ARBA" id="ARBA00023136"/>
    </source>
</evidence>
<gene>
    <name evidence="8" type="primary">BSCL2</name>
    <name evidence="8" type="ORF">DNF11_2737</name>
</gene>
<evidence type="ECO:0000256" key="7">
    <source>
        <dbReference type="SAM" id="Phobius"/>
    </source>
</evidence>
<keyword evidence="3" id="KW-0256">Endoplasmic reticulum</keyword>
<dbReference type="AlphaFoldDB" id="A0A3G2SBM2"/>
<dbReference type="PANTHER" id="PTHR21212:SF0">
    <property type="entry name" value="SEIPIN"/>
    <property type="match status" value="1"/>
</dbReference>
<organism evidence="8 9">
    <name type="scientific">Malassezia restricta (strain ATCC 96810 / NBRC 103918 / CBS 7877)</name>
    <name type="common">Seborrheic dermatitis infection agent</name>
    <dbReference type="NCBI Taxonomy" id="425264"/>
    <lineage>
        <taxon>Eukaryota</taxon>
        <taxon>Fungi</taxon>
        <taxon>Dikarya</taxon>
        <taxon>Basidiomycota</taxon>
        <taxon>Ustilaginomycotina</taxon>
        <taxon>Malasseziomycetes</taxon>
        <taxon>Malasseziales</taxon>
        <taxon>Malasseziaceae</taxon>
        <taxon>Malassezia</taxon>
    </lineage>
</organism>
<feature type="transmembrane region" description="Helical" evidence="7">
    <location>
        <begin position="304"/>
        <end position="327"/>
    </location>
</feature>
<evidence type="ECO:0000256" key="1">
    <source>
        <dbReference type="ARBA" id="ARBA00004477"/>
    </source>
</evidence>
<protein>
    <submittedName>
        <fullName evidence="8">Seipin</fullName>
    </submittedName>
</protein>
<feature type="transmembrane region" description="Helical" evidence="7">
    <location>
        <begin position="83"/>
        <end position="108"/>
    </location>
</feature>
<dbReference type="GO" id="GO:0005789">
    <property type="term" value="C:endoplasmic reticulum membrane"/>
    <property type="evidence" value="ECO:0007669"/>
    <property type="project" value="UniProtKB-SubCell"/>
</dbReference>
<reference evidence="8 9" key="1">
    <citation type="submission" date="2018-10" db="EMBL/GenBank/DDBJ databases">
        <title>Complete genome sequence of Malassezia restricta CBS 7877.</title>
        <authorList>
            <person name="Morand S.C."/>
            <person name="Bertignac M."/>
            <person name="Iltis A."/>
            <person name="Kolder I."/>
            <person name="Pirovano W."/>
            <person name="Jourdain R."/>
            <person name="Clavaud C."/>
        </authorList>
    </citation>
    <scope>NUCLEOTIDE SEQUENCE [LARGE SCALE GENOMIC DNA]</scope>
    <source>
        <strain evidence="8 9">CBS 7877</strain>
    </source>
</reference>
<keyword evidence="4 7" id="KW-1133">Transmembrane helix</keyword>
<dbReference type="CDD" id="cd23995">
    <property type="entry name" value="Seipin_BSCL2_like"/>
    <property type="match status" value="1"/>
</dbReference>